<dbReference type="PATRIC" id="fig|1359196.3.peg.1455"/>
<sequence length="41" mass="4453">MIGGTHMCTDFPSLREETASFDEAISGILLHEIATSLRSSQ</sequence>
<proteinExistence type="predicted"/>
<dbReference type="AlphaFoldDB" id="A0A0F3MTW8"/>
<evidence type="ECO:0000313" key="1">
    <source>
        <dbReference type="EMBL" id="KJV59106.1"/>
    </source>
</evidence>
<gene>
    <name evidence="1" type="ORF">RFEPED_1505</name>
</gene>
<protein>
    <submittedName>
        <fullName evidence="1">Uncharacterized protein</fullName>
    </submittedName>
</protein>
<organism evidence="1 2">
    <name type="scientific">Rickettsia felis str. Pedreira</name>
    <dbReference type="NCBI Taxonomy" id="1359196"/>
    <lineage>
        <taxon>Bacteria</taxon>
        <taxon>Pseudomonadati</taxon>
        <taxon>Pseudomonadota</taxon>
        <taxon>Alphaproteobacteria</taxon>
        <taxon>Rickettsiales</taxon>
        <taxon>Rickettsiaceae</taxon>
        <taxon>Rickettsieae</taxon>
        <taxon>Rickettsia</taxon>
        <taxon>spotted fever group</taxon>
    </lineage>
</organism>
<dbReference type="EMBL" id="LANQ01000001">
    <property type="protein sequence ID" value="KJV59106.1"/>
    <property type="molecule type" value="Genomic_DNA"/>
</dbReference>
<name>A0A0F3MTW8_RICFI</name>
<accession>A0A0F3MTW8</accession>
<comment type="caution">
    <text evidence="1">The sequence shown here is derived from an EMBL/GenBank/DDBJ whole genome shotgun (WGS) entry which is preliminary data.</text>
</comment>
<reference evidence="1 2" key="1">
    <citation type="submission" date="2015-01" db="EMBL/GenBank/DDBJ databases">
        <title>Genome Sequencing of Rickettsiales.</title>
        <authorList>
            <person name="Daugherty S.C."/>
            <person name="Su Q."/>
            <person name="Abolude K."/>
            <person name="Beier-Sexton M."/>
            <person name="Carlyon J.A."/>
            <person name="Carter R."/>
            <person name="Day N.P."/>
            <person name="Dumler S.J."/>
            <person name="Dyachenko V."/>
            <person name="Godinez A."/>
            <person name="Kurtti T.J."/>
            <person name="Lichay M."/>
            <person name="Mullins K.E."/>
            <person name="Ott S."/>
            <person name="Pappas-Brown V."/>
            <person name="Paris D.H."/>
            <person name="Patel P."/>
            <person name="Richards A.L."/>
            <person name="Sadzewicz L."/>
            <person name="Sears K."/>
            <person name="Seidman D."/>
            <person name="Sengamalay N."/>
            <person name="Stenos J."/>
            <person name="Tallon L.J."/>
            <person name="Vincent G."/>
            <person name="Fraser C.M."/>
            <person name="Munderloh U."/>
            <person name="Dunning-Hotopp J.C."/>
        </authorList>
    </citation>
    <scope>NUCLEOTIDE SEQUENCE [LARGE SCALE GENOMIC DNA]</scope>
    <source>
        <strain evidence="1 2">Pedreira</strain>
    </source>
</reference>
<dbReference type="Proteomes" id="UP000033475">
    <property type="component" value="Unassembled WGS sequence"/>
</dbReference>
<evidence type="ECO:0000313" key="2">
    <source>
        <dbReference type="Proteomes" id="UP000033475"/>
    </source>
</evidence>